<dbReference type="PROSITE" id="PS51163">
    <property type="entry name" value="YRDC"/>
    <property type="match status" value="1"/>
</dbReference>
<name>A0A090Q3H4_9FLAO</name>
<dbReference type="InterPro" id="IPR017945">
    <property type="entry name" value="DHBP_synth_RibB-like_a/b_dom"/>
</dbReference>
<dbReference type="GO" id="GO:0003725">
    <property type="term" value="F:double-stranded RNA binding"/>
    <property type="evidence" value="ECO:0007669"/>
    <property type="project" value="InterPro"/>
</dbReference>
<dbReference type="EMBL" id="BBML01000002">
    <property type="protein sequence ID" value="GAK96293.1"/>
    <property type="molecule type" value="Genomic_DNA"/>
</dbReference>
<accession>A0A090Q3H4</accession>
<dbReference type="SUPFAM" id="SSF55821">
    <property type="entry name" value="YrdC/RibB"/>
    <property type="match status" value="1"/>
</dbReference>
<dbReference type="eggNOG" id="COG0009">
    <property type="taxonomic scope" value="Bacteria"/>
</dbReference>
<comment type="caution">
    <text evidence="3">The sequence shown here is derived from an EMBL/GenBank/DDBJ whole genome shotgun (WGS) entry which is preliminary data.</text>
</comment>
<dbReference type="Proteomes" id="UP000029221">
    <property type="component" value="Unassembled WGS sequence"/>
</dbReference>
<gene>
    <name evidence="3" type="ORF">JCM19294_1806</name>
</gene>
<dbReference type="RefSeq" id="WP_042277513.1">
    <property type="nucleotide sequence ID" value="NZ_BBML01000002.1"/>
</dbReference>
<feature type="domain" description="YrdC-like" evidence="2">
    <location>
        <begin position="14"/>
        <end position="218"/>
    </location>
</feature>
<proteinExistence type="predicted"/>
<reference evidence="3" key="1">
    <citation type="journal article" date="2014" name="Genome Announc.">
        <title>Draft Genome Sequences of Marine Flavobacterium Nonlabens Strains NR17, NR24, NR27, NR32, NR33, and Ara13.</title>
        <authorList>
            <person name="Nakanishi M."/>
            <person name="Meirelles P."/>
            <person name="Suzuki R."/>
            <person name="Takatani N."/>
            <person name="Mino S."/>
            <person name="Suda W."/>
            <person name="Oshima K."/>
            <person name="Hattori M."/>
            <person name="Ohkuma M."/>
            <person name="Hosokawa M."/>
            <person name="Miyashita K."/>
            <person name="Thompson F.L."/>
            <person name="Niwa A."/>
            <person name="Sawabe T."/>
            <person name="Sawabe T."/>
        </authorList>
    </citation>
    <scope>NUCLEOTIDE SEQUENCE [LARGE SCALE GENOMIC DNA]</scope>
    <source>
        <strain evidence="3">JCM 19294</strain>
    </source>
</reference>
<evidence type="ECO:0000256" key="1">
    <source>
        <dbReference type="SAM" id="MobiDB-lite"/>
    </source>
</evidence>
<dbReference type="Pfam" id="PF01300">
    <property type="entry name" value="Sua5_yciO_yrdC"/>
    <property type="match status" value="1"/>
</dbReference>
<evidence type="ECO:0000313" key="4">
    <source>
        <dbReference type="Proteomes" id="UP000029221"/>
    </source>
</evidence>
<dbReference type="InterPro" id="IPR006070">
    <property type="entry name" value="Sua5-like_dom"/>
</dbReference>
<dbReference type="STRING" id="319236.BST91_08705"/>
<dbReference type="Gene3D" id="3.90.870.10">
    <property type="entry name" value="DHBP synthase"/>
    <property type="match status" value="1"/>
</dbReference>
<feature type="compositionally biased region" description="Basic and acidic residues" evidence="1">
    <location>
        <begin position="180"/>
        <end position="189"/>
    </location>
</feature>
<evidence type="ECO:0000259" key="2">
    <source>
        <dbReference type="PROSITE" id="PS51163"/>
    </source>
</evidence>
<evidence type="ECO:0000313" key="3">
    <source>
        <dbReference type="EMBL" id="GAK96293.1"/>
    </source>
</evidence>
<sequence>MKKKKPDNRPRVPKETIDKTVDHLKKGHTLILPMDGYYYLCCDAQDIEAVEKTLGLVTSDEAIFYEVLVDKDHVLERYVEQVPDPAWNIIDTSKRPVTLVLDKPKNIAPALILEDNSTPFKITYDRFTALVTSKLRSPLLIASSNFLKGNMPEKLEDISQSLIDQVDSIISIEDTTEQIEVHPLEKEAQKGSNKQRQRHQPTSIIKISNNGTFKIIRK</sequence>
<dbReference type="AlphaFoldDB" id="A0A090Q3H4"/>
<keyword evidence="4" id="KW-1185">Reference proteome</keyword>
<organism evidence="3 4">
    <name type="scientific">Nonlabens tegetincola</name>
    <dbReference type="NCBI Taxonomy" id="323273"/>
    <lineage>
        <taxon>Bacteria</taxon>
        <taxon>Pseudomonadati</taxon>
        <taxon>Bacteroidota</taxon>
        <taxon>Flavobacteriia</taxon>
        <taxon>Flavobacteriales</taxon>
        <taxon>Flavobacteriaceae</taxon>
        <taxon>Nonlabens</taxon>
    </lineage>
</organism>
<feature type="region of interest" description="Disordered" evidence="1">
    <location>
        <begin position="180"/>
        <end position="204"/>
    </location>
</feature>
<protein>
    <submittedName>
        <fullName evidence="3">TsaC protein</fullName>
    </submittedName>
</protein>